<dbReference type="OrthoDB" id="5588509at2759"/>
<keyword evidence="3" id="KW-1185">Reference proteome</keyword>
<comment type="caution">
    <text evidence="2">The sequence shown here is derived from an EMBL/GenBank/DDBJ whole genome shotgun (WGS) entry which is preliminary data.</text>
</comment>
<gene>
    <name evidence="2" type="ORF">H4219_006155</name>
</gene>
<evidence type="ECO:0000259" key="1">
    <source>
        <dbReference type="Pfam" id="PF03372"/>
    </source>
</evidence>
<name>A0A9W7ZKV7_9FUNG</name>
<reference evidence="2" key="1">
    <citation type="submission" date="2022-07" db="EMBL/GenBank/DDBJ databases">
        <title>Phylogenomic reconstructions and comparative analyses of Kickxellomycotina fungi.</title>
        <authorList>
            <person name="Reynolds N.K."/>
            <person name="Stajich J.E."/>
            <person name="Barry K."/>
            <person name="Grigoriev I.V."/>
            <person name="Crous P."/>
            <person name="Smith M.E."/>
        </authorList>
    </citation>
    <scope>NUCLEOTIDE SEQUENCE</scope>
    <source>
        <strain evidence="2">NBRC 100468</strain>
    </source>
</reference>
<proteinExistence type="predicted"/>
<dbReference type="Proteomes" id="UP001150538">
    <property type="component" value="Unassembled WGS sequence"/>
</dbReference>
<organism evidence="2 3">
    <name type="scientific">Mycoemilia scoparia</name>
    <dbReference type="NCBI Taxonomy" id="417184"/>
    <lineage>
        <taxon>Eukaryota</taxon>
        <taxon>Fungi</taxon>
        <taxon>Fungi incertae sedis</taxon>
        <taxon>Zoopagomycota</taxon>
        <taxon>Kickxellomycotina</taxon>
        <taxon>Kickxellomycetes</taxon>
        <taxon>Kickxellales</taxon>
        <taxon>Kickxellaceae</taxon>
        <taxon>Mycoemilia</taxon>
    </lineage>
</organism>
<dbReference type="SUPFAM" id="SSF56219">
    <property type="entry name" value="DNase I-like"/>
    <property type="match status" value="1"/>
</dbReference>
<accession>A0A9W7ZKV7</accession>
<feature type="domain" description="Endonuclease/exonuclease/phosphatase" evidence="1">
    <location>
        <begin position="41"/>
        <end position="192"/>
    </location>
</feature>
<protein>
    <recommendedName>
        <fullName evidence="1">Endonuclease/exonuclease/phosphatase domain-containing protein</fullName>
    </recommendedName>
</protein>
<dbReference type="AlphaFoldDB" id="A0A9W7ZKV7"/>
<dbReference type="GO" id="GO:0003824">
    <property type="term" value="F:catalytic activity"/>
    <property type="evidence" value="ECO:0007669"/>
    <property type="project" value="InterPro"/>
</dbReference>
<dbReference type="Gene3D" id="3.60.10.10">
    <property type="entry name" value="Endonuclease/exonuclease/phosphatase"/>
    <property type="match status" value="1"/>
</dbReference>
<sequence length="201" mass="21964">MSLHESQVRPISAEWVPTITTDTIPAPPQLHKLPPKICLFSWNVRGIGGKGSQVATTKNHYISALTSSESFSTEVIFLQECNFPDTPNDYFSCRLPQFRAHGSAGHPSGSPVPLHDSVTLVRSSFTASTLFADFSWSRVTTVLLPDLGTALINIHGLPFASPTFFHRLHDPLLAIQSKGWSLILAGDFNVAPLPCDRTNVD</sequence>
<dbReference type="Pfam" id="PF03372">
    <property type="entry name" value="Exo_endo_phos"/>
    <property type="match status" value="1"/>
</dbReference>
<dbReference type="InterPro" id="IPR005135">
    <property type="entry name" value="Endo/exonuclease/phosphatase"/>
</dbReference>
<evidence type="ECO:0000313" key="3">
    <source>
        <dbReference type="Proteomes" id="UP001150538"/>
    </source>
</evidence>
<dbReference type="InterPro" id="IPR036691">
    <property type="entry name" value="Endo/exonu/phosph_ase_sf"/>
</dbReference>
<dbReference type="EMBL" id="JANBPU010000546">
    <property type="protein sequence ID" value="KAJ1910657.1"/>
    <property type="molecule type" value="Genomic_DNA"/>
</dbReference>
<evidence type="ECO:0000313" key="2">
    <source>
        <dbReference type="EMBL" id="KAJ1910657.1"/>
    </source>
</evidence>